<feature type="domain" description="Solute-binding protein family 5" evidence="4">
    <location>
        <begin position="74"/>
        <end position="439"/>
    </location>
</feature>
<proteinExistence type="inferred from homology"/>
<dbReference type="Pfam" id="PF00496">
    <property type="entry name" value="SBP_bac_5"/>
    <property type="match status" value="1"/>
</dbReference>
<dbReference type="Proteomes" id="UP001165679">
    <property type="component" value="Unassembled WGS sequence"/>
</dbReference>
<organism evidence="5 6">
    <name type="scientific">Limobrevibacterium gyesilva</name>
    <dbReference type="NCBI Taxonomy" id="2991712"/>
    <lineage>
        <taxon>Bacteria</taxon>
        <taxon>Pseudomonadati</taxon>
        <taxon>Pseudomonadota</taxon>
        <taxon>Alphaproteobacteria</taxon>
        <taxon>Acetobacterales</taxon>
        <taxon>Acetobacteraceae</taxon>
        <taxon>Limobrevibacterium</taxon>
    </lineage>
</organism>
<dbReference type="CDD" id="cd08502">
    <property type="entry name" value="PBP2_NikA_DppA_OppA_like_16"/>
    <property type="match status" value="1"/>
</dbReference>
<evidence type="ECO:0000259" key="4">
    <source>
        <dbReference type="Pfam" id="PF00496"/>
    </source>
</evidence>
<sequence>MKRRTLMAGAASLGLAGSLGLARPAVGQGARVLRFVPQGNLQNPDPIWTTTVIARNHGYVIWDTLYGLDASLTPRPQMLAGHEISDDRLTWRLTLRDGLRFHDNEPVRATDCVASIARWMRRDGFGQRLAAQMAEMRALDDRRLEIRLTRPFALLPYALGYNTCFIMPERIARTDAFQQIQEYVGSGPYRFVRDEWVSGSRAVYARFDGYVPRDEPASFTSGGKRAHFDRVEWVIMPDSATAAAALQTGEVDWIEQPLADLLPMLRKSPGVVVESVDLLGAVGIIRFNHLQPPFDNVKLRRAILPAVDQQDYMAAVMGGETALSRTGVGVFPIGTPLANDAGLAALTSPRDVALAKRLVAESGYKGERVVLMAPTDFPVVNAIAQVTRSVYESVGLNVEYVSADWGTVVSRRNSKEPVEKGGWSTFCTYGDGLSYSNPASHTTLFGNGTSGWYGWYTSPRMEALRGAWYDAPDLETQRRIARDIQLLVWEEVPYIPVGQWFQPIARRANLGGIVKSILPIFWNVQRA</sequence>
<name>A0AA42CET2_9PROT</name>
<keyword evidence="6" id="KW-1185">Reference proteome</keyword>
<dbReference type="GO" id="GO:1904680">
    <property type="term" value="F:peptide transmembrane transporter activity"/>
    <property type="evidence" value="ECO:0007669"/>
    <property type="project" value="TreeGrafter"/>
</dbReference>
<reference evidence="5" key="1">
    <citation type="submission" date="2022-09" db="EMBL/GenBank/DDBJ databases">
        <title>Rhodovastum sp. nov. RN2-1 isolated from soil in Seongnam, South Korea.</title>
        <authorList>
            <person name="Le N.T."/>
        </authorList>
    </citation>
    <scope>NUCLEOTIDE SEQUENCE</scope>
    <source>
        <strain evidence="5">RN2-1</strain>
    </source>
</reference>
<keyword evidence="3" id="KW-0732">Signal</keyword>
<dbReference type="InterPro" id="IPR030678">
    <property type="entry name" value="Peptide/Ni-bd"/>
</dbReference>
<dbReference type="InterPro" id="IPR000914">
    <property type="entry name" value="SBP_5_dom"/>
</dbReference>
<comment type="subcellular location">
    <subcellularLocation>
        <location evidence="1">Periplasm</location>
    </subcellularLocation>
</comment>
<gene>
    <name evidence="5" type="ORF">OL599_17870</name>
</gene>
<comment type="caution">
    <text evidence="5">The sequence shown here is derived from an EMBL/GenBank/DDBJ whole genome shotgun (WGS) entry which is preliminary data.</text>
</comment>
<comment type="similarity">
    <text evidence="2">Belongs to the bacterial solute-binding protein 5 family.</text>
</comment>
<evidence type="ECO:0000313" key="5">
    <source>
        <dbReference type="EMBL" id="MCW3476433.1"/>
    </source>
</evidence>
<dbReference type="SUPFAM" id="SSF53850">
    <property type="entry name" value="Periplasmic binding protein-like II"/>
    <property type="match status" value="1"/>
</dbReference>
<evidence type="ECO:0000256" key="2">
    <source>
        <dbReference type="ARBA" id="ARBA00005695"/>
    </source>
</evidence>
<dbReference type="EMBL" id="JAPDNT010000019">
    <property type="protein sequence ID" value="MCW3476433.1"/>
    <property type="molecule type" value="Genomic_DNA"/>
</dbReference>
<evidence type="ECO:0000313" key="6">
    <source>
        <dbReference type="Proteomes" id="UP001165679"/>
    </source>
</evidence>
<dbReference type="PANTHER" id="PTHR30290:SF38">
    <property type="entry name" value="D,D-DIPEPTIDE-BINDING PERIPLASMIC PROTEIN DDPA-RELATED"/>
    <property type="match status" value="1"/>
</dbReference>
<dbReference type="InterPro" id="IPR039424">
    <property type="entry name" value="SBP_5"/>
</dbReference>
<dbReference type="GO" id="GO:0015833">
    <property type="term" value="P:peptide transport"/>
    <property type="evidence" value="ECO:0007669"/>
    <property type="project" value="TreeGrafter"/>
</dbReference>
<reference evidence="5" key="2">
    <citation type="submission" date="2022-10" db="EMBL/GenBank/DDBJ databases">
        <authorList>
            <person name="Trinh H.N."/>
        </authorList>
    </citation>
    <scope>NUCLEOTIDE SEQUENCE</scope>
    <source>
        <strain evidence="5">RN2-1</strain>
    </source>
</reference>
<evidence type="ECO:0000256" key="1">
    <source>
        <dbReference type="ARBA" id="ARBA00004418"/>
    </source>
</evidence>
<dbReference type="GO" id="GO:0043190">
    <property type="term" value="C:ATP-binding cassette (ABC) transporter complex"/>
    <property type="evidence" value="ECO:0007669"/>
    <property type="project" value="InterPro"/>
</dbReference>
<dbReference type="Gene3D" id="3.40.190.10">
    <property type="entry name" value="Periplasmic binding protein-like II"/>
    <property type="match status" value="1"/>
</dbReference>
<dbReference type="RefSeq" id="WP_264715224.1">
    <property type="nucleotide sequence ID" value="NZ_JAPDNT010000019.1"/>
</dbReference>
<accession>A0AA42CET2</accession>
<evidence type="ECO:0000256" key="3">
    <source>
        <dbReference type="ARBA" id="ARBA00022729"/>
    </source>
</evidence>
<dbReference type="AlphaFoldDB" id="A0AA42CET2"/>
<dbReference type="GO" id="GO:0030288">
    <property type="term" value="C:outer membrane-bounded periplasmic space"/>
    <property type="evidence" value="ECO:0007669"/>
    <property type="project" value="UniProtKB-ARBA"/>
</dbReference>
<dbReference type="PIRSF" id="PIRSF002741">
    <property type="entry name" value="MppA"/>
    <property type="match status" value="1"/>
</dbReference>
<protein>
    <submittedName>
        <fullName evidence="5">ABC transporter substrate-binding protein</fullName>
    </submittedName>
</protein>
<dbReference type="PANTHER" id="PTHR30290">
    <property type="entry name" value="PERIPLASMIC BINDING COMPONENT OF ABC TRANSPORTER"/>
    <property type="match status" value="1"/>
</dbReference>
<dbReference type="Gene3D" id="3.10.105.10">
    <property type="entry name" value="Dipeptide-binding Protein, Domain 3"/>
    <property type="match status" value="1"/>
</dbReference>